<evidence type="ECO:0000313" key="11">
    <source>
        <dbReference type="EMBL" id="RCN25045.1"/>
    </source>
</evidence>
<accession>A0A368F2C3</accession>
<keyword evidence="6" id="KW-0804">Transcription</keyword>
<feature type="non-terminal residue" evidence="11">
    <location>
        <position position="105"/>
    </location>
</feature>
<dbReference type="InterPro" id="IPR001628">
    <property type="entry name" value="Znf_hrmn_rcpt"/>
</dbReference>
<gene>
    <name evidence="11" type="ORF">ANCCAN_29245</name>
</gene>
<keyword evidence="5" id="KW-0238">DNA-binding</keyword>
<evidence type="ECO:0000256" key="8">
    <source>
        <dbReference type="ARBA" id="ARBA00023242"/>
    </source>
</evidence>
<evidence type="ECO:0000256" key="6">
    <source>
        <dbReference type="ARBA" id="ARBA00023163"/>
    </source>
</evidence>
<dbReference type="EMBL" id="JOJR01014583">
    <property type="protein sequence ID" value="RCN25045.1"/>
    <property type="molecule type" value="Genomic_DNA"/>
</dbReference>
<sequence>MFLETVRDSSNSLPSFSASRNTCRACRYKKCVQVGMNPNEIRGRADTTSPVALPEMDDDIAPCSSSAPIPRKLTETEYSLSLPSEFSAVDEAEQLVNLYMNLDRF</sequence>
<dbReference type="STRING" id="29170.A0A368F2C3"/>
<organism evidence="11 12">
    <name type="scientific">Ancylostoma caninum</name>
    <name type="common">Dog hookworm</name>
    <dbReference type="NCBI Taxonomy" id="29170"/>
    <lineage>
        <taxon>Eukaryota</taxon>
        <taxon>Metazoa</taxon>
        <taxon>Ecdysozoa</taxon>
        <taxon>Nematoda</taxon>
        <taxon>Chromadorea</taxon>
        <taxon>Rhabditida</taxon>
        <taxon>Rhabditina</taxon>
        <taxon>Rhabditomorpha</taxon>
        <taxon>Strongyloidea</taxon>
        <taxon>Ancylostomatidae</taxon>
        <taxon>Ancylostomatinae</taxon>
        <taxon>Ancylostoma</taxon>
    </lineage>
</organism>
<proteinExistence type="predicted"/>
<keyword evidence="4" id="KW-0805">Transcription regulation</keyword>
<comment type="caution">
    <text evidence="11">The sequence shown here is derived from an EMBL/GenBank/DDBJ whole genome shotgun (WGS) entry which is preliminary data.</text>
</comment>
<keyword evidence="8" id="KW-0539">Nucleus</keyword>
<dbReference type="Proteomes" id="UP000252519">
    <property type="component" value="Unassembled WGS sequence"/>
</dbReference>
<dbReference type="Gene3D" id="3.30.50.10">
    <property type="entry name" value="Erythroid Transcription Factor GATA-1, subunit A"/>
    <property type="match status" value="1"/>
</dbReference>
<evidence type="ECO:0000256" key="3">
    <source>
        <dbReference type="ARBA" id="ARBA00022833"/>
    </source>
</evidence>
<name>A0A368F2C3_ANCCA</name>
<feature type="region of interest" description="Disordered" evidence="9">
    <location>
        <begin position="40"/>
        <end position="68"/>
    </location>
</feature>
<dbReference type="InterPro" id="IPR013088">
    <property type="entry name" value="Znf_NHR/GATA"/>
</dbReference>
<evidence type="ECO:0000256" key="5">
    <source>
        <dbReference type="ARBA" id="ARBA00023125"/>
    </source>
</evidence>
<evidence type="ECO:0000313" key="12">
    <source>
        <dbReference type="Proteomes" id="UP000252519"/>
    </source>
</evidence>
<evidence type="ECO:0000259" key="10">
    <source>
        <dbReference type="Pfam" id="PF00105"/>
    </source>
</evidence>
<keyword evidence="3" id="KW-0862">Zinc</keyword>
<keyword evidence="7" id="KW-0675">Receptor</keyword>
<evidence type="ECO:0000256" key="9">
    <source>
        <dbReference type="SAM" id="MobiDB-lite"/>
    </source>
</evidence>
<keyword evidence="12" id="KW-1185">Reference proteome</keyword>
<feature type="domain" description="Nuclear receptor" evidence="10">
    <location>
        <begin position="18"/>
        <end position="37"/>
    </location>
</feature>
<evidence type="ECO:0000256" key="2">
    <source>
        <dbReference type="ARBA" id="ARBA00022771"/>
    </source>
</evidence>
<dbReference type="OrthoDB" id="5804878at2759"/>
<keyword evidence="2" id="KW-0863">Zinc-finger</keyword>
<reference evidence="11 12" key="1">
    <citation type="submission" date="2014-10" db="EMBL/GenBank/DDBJ databases">
        <title>Draft genome of the hookworm Ancylostoma caninum.</title>
        <authorList>
            <person name="Mitreva M."/>
        </authorList>
    </citation>
    <scope>NUCLEOTIDE SEQUENCE [LARGE SCALE GENOMIC DNA]</scope>
    <source>
        <strain evidence="11 12">Baltimore</strain>
    </source>
</reference>
<dbReference type="Pfam" id="PF00105">
    <property type="entry name" value="zf-C4"/>
    <property type="match status" value="1"/>
</dbReference>
<dbReference type="GO" id="GO:0008270">
    <property type="term" value="F:zinc ion binding"/>
    <property type="evidence" value="ECO:0007669"/>
    <property type="project" value="UniProtKB-KW"/>
</dbReference>
<dbReference type="GO" id="GO:0043565">
    <property type="term" value="F:sequence-specific DNA binding"/>
    <property type="evidence" value="ECO:0007669"/>
    <property type="project" value="InterPro"/>
</dbReference>
<dbReference type="AlphaFoldDB" id="A0A368F2C3"/>
<evidence type="ECO:0000256" key="7">
    <source>
        <dbReference type="ARBA" id="ARBA00023170"/>
    </source>
</evidence>
<dbReference type="GO" id="GO:0003700">
    <property type="term" value="F:DNA-binding transcription factor activity"/>
    <property type="evidence" value="ECO:0007669"/>
    <property type="project" value="InterPro"/>
</dbReference>
<evidence type="ECO:0000256" key="1">
    <source>
        <dbReference type="ARBA" id="ARBA00022723"/>
    </source>
</evidence>
<dbReference type="SUPFAM" id="SSF57716">
    <property type="entry name" value="Glucocorticoid receptor-like (DNA-binding domain)"/>
    <property type="match status" value="1"/>
</dbReference>
<evidence type="ECO:0000256" key="4">
    <source>
        <dbReference type="ARBA" id="ARBA00023015"/>
    </source>
</evidence>
<protein>
    <submittedName>
        <fullName evidence="11">Zinc finger, C4 type</fullName>
    </submittedName>
</protein>
<keyword evidence="1" id="KW-0479">Metal-binding</keyword>